<dbReference type="SUPFAM" id="SSF52402">
    <property type="entry name" value="Adenine nucleotide alpha hydrolases-like"/>
    <property type="match status" value="1"/>
</dbReference>
<dbReference type="Proteomes" id="UP000243528">
    <property type="component" value="Unassembled WGS sequence"/>
</dbReference>
<feature type="domain" description="UspA" evidence="2">
    <location>
        <begin position="9"/>
        <end position="137"/>
    </location>
</feature>
<organism evidence="3 4">
    <name type="scientific">Haloactinopolyspora alba</name>
    <dbReference type="NCBI Taxonomy" id="648780"/>
    <lineage>
        <taxon>Bacteria</taxon>
        <taxon>Bacillati</taxon>
        <taxon>Actinomycetota</taxon>
        <taxon>Actinomycetes</taxon>
        <taxon>Jiangellales</taxon>
        <taxon>Jiangellaceae</taxon>
        <taxon>Haloactinopolyspora</taxon>
    </lineage>
</organism>
<evidence type="ECO:0000313" key="3">
    <source>
        <dbReference type="EMBL" id="PSL03669.1"/>
    </source>
</evidence>
<dbReference type="InterPro" id="IPR006016">
    <property type="entry name" value="UspA"/>
</dbReference>
<keyword evidence="4" id="KW-1185">Reference proteome</keyword>
<dbReference type="CDD" id="cd00293">
    <property type="entry name" value="USP-like"/>
    <property type="match status" value="1"/>
</dbReference>
<name>A0A2P8E2G5_9ACTN</name>
<comment type="caution">
    <text evidence="3">The sequence shown here is derived from an EMBL/GenBank/DDBJ whole genome shotgun (WGS) entry which is preliminary data.</text>
</comment>
<proteinExistence type="inferred from homology"/>
<dbReference type="Pfam" id="PF00582">
    <property type="entry name" value="Usp"/>
    <property type="match status" value="1"/>
</dbReference>
<evidence type="ECO:0000256" key="1">
    <source>
        <dbReference type="ARBA" id="ARBA00008791"/>
    </source>
</evidence>
<dbReference type="InterPro" id="IPR014729">
    <property type="entry name" value="Rossmann-like_a/b/a_fold"/>
</dbReference>
<evidence type="ECO:0000313" key="4">
    <source>
        <dbReference type="Proteomes" id="UP000243528"/>
    </source>
</evidence>
<protein>
    <submittedName>
        <fullName evidence="3">Universal stress protein family protein</fullName>
    </submittedName>
</protein>
<dbReference type="EMBL" id="PYGE01000007">
    <property type="protein sequence ID" value="PSL03669.1"/>
    <property type="molecule type" value="Genomic_DNA"/>
</dbReference>
<comment type="similarity">
    <text evidence="1">Belongs to the universal stress protein A family.</text>
</comment>
<reference evidence="3 4" key="1">
    <citation type="submission" date="2018-03" db="EMBL/GenBank/DDBJ databases">
        <title>Genomic Encyclopedia of Archaeal and Bacterial Type Strains, Phase II (KMG-II): from individual species to whole genera.</title>
        <authorList>
            <person name="Goeker M."/>
        </authorList>
    </citation>
    <scope>NUCLEOTIDE SEQUENCE [LARGE SCALE GENOMIC DNA]</scope>
    <source>
        <strain evidence="3 4">DSM 45211</strain>
    </source>
</reference>
<dbReference type="PANTHER" id="PTHR46268">
    <property type="entry name" value="STRESS RESPONSE PROTEIN NHAX"/>
    <property type="match status" value="1"/>
</dbReference>
<accession>A0A2P8E2G5</accession>
<gene>
    <name evidence="3" type="ORF">CLV30_107150</name>
</gene>
<sequence>MREKDAMTAIVVGYVPKPEGRAALRRAAEESKLRGARLVVINSAHGGRDHDGEEAARADAELEQARGQLAEAGVEAEVRQLVRGMDVAEDLISVAEETGADFIVIGLRRRSPVGKLILGSNAQRILLDAPCPVLAVKAEDLG</sequence>
<dbReference type="Gene3D" id="3.40.50.620">
    <property type="entry name" value="HUPs"/>
    <property type="match status" value="1"/>
</dbReference>
<dbReference type="InterPro" id="IPR006015">
    <property type="entry name" value="Universal_stress_UspA"/>
</dbReference>
<dbReference type="PRINTS" id="PR01438">
    <property type="entry name" value="UNVRSLSTRESS"/>
</dbReference>
<dbReference type="PANTHER" id="PTHR46268:SF15">
    <property type="entry name" value="UNIVERSAL STRESS PROTEIN HP_0031"/>
    <property type="match status" value="1"/>
</dbReference>
<evidence type="ECO:0000259" key="2">
    <source>
        <dbReference type="Pfam" id="PF00582"/>
    </source>
</evidence>
<dbReference type="AlphaFoldDB" id="A0A2P8E2G5"/>